<evidence type="ECO:0000313" key="3">
    <source>
        <dbReference type="EMBL" id="DAD65467.1"/>
    </source>
</evidence>
<sequence>MAKAPKQHKCKVCGSYFVKTFSSTQKVCSPECAIKLSREQSRRAREKKDKQERIESRKRIAALKEKTKTKGELTSEAQSAVNRYIRLRDENQPCISCGRPLTNDQLGGGFDAGHYRSRGSAAHLRFYTLNIFGQCKKCNRYLGGNYQQFRLGLIDRIGLAKVEEIEADQRIRNYSKEDLKRIKQIFNKKCRLIEKRRGLK</sequence>
<name>A0A8S5L6N0_9CAUD</name>
<organism evidence="3">
    <name type="scientific">Siphoviridae sp. cts9W16</name>
    <dbReference type="NCBI Taxonomy" id="2823603"/>
    <lineage>
        <taxon>Viruses</taxon>
        <taxon>Duplodnaviria</taxon>
        <taxon>Heunggongvirae</taxon>
        <taxon>Uroviricota</taxon>
        <taxon>Caudoviricetes</taxon>
    </lineage>
</organism>
<protein>
    <recommendedName>
        <fullName evidence="2">Protein ninG</fullName>
    </recommendedName>
</protein>
<reference evidence="3" key="1">
    <citation type="journal article" date="2021" name="Proc. Natl. Acad. Sci. U.S.A.">
        <title>A Catalog of Tens of Thousands of Viruses from Human Metagenomes Reveals Hidden Associations with Chronic Diseases.</title>
        <authorList>
            <person name="Tisza M.J."/>
            <person name="Buck C.B."/>
        </authorList>
    </citation>
    <scope>NUCLEOTIDE SEQUENCE</scope>
    <source>
        <strain evidence="3">Cts9W16</strain>
    </source>
</reference>
<dbReference type="InterPro" id="IPR008713">
    <property type="entry name" value="Phage_lambda_NinG"/>
</dbReference>
<accession>A0A8S5L6N0</accession>
<comment type="similarity">
    <text evidence="1">Belongs to the ninG family.</text>
</comment>
<evidence type="ECO:0000256" key="2">
    <source>
        <dbReference type="ARBA" id="ARBA00021638"/>
    </source>
</evidence>
<evidence type="ECO:0000256" key="1">
    <source>
        <dbReference type="ARBA" id="ARBA00008471"/>
    </source>
</evidence>
<proteinExistence type="inferred from homology"/>
<dbReference type="EMBL" id="BK014644">
    <property type="protein sequence ID" value="DAD65467.1"/>
    <property type="molecule type" value="Genomic_DNA"/>
</dbReference>
<dbReference type="Pfam" id="PF05766">
    <property type="entry name" value="NinG"/>
    <property type="match status" value="1"/>
</dbReference>